<sequence length="110" mass="12894">MTSFCRICIKQKGDDNLNREKLCLAIINELAKGNKRFKHEDLDIELLEMNSAIHFLLRENYISYVDVYINGRYDLSTAEITLKGEQFLKENSQKMETYTGLKGIRDWVIN</sequence>
<evidence type="ECO:0000313" key="2">
    <source>
        <dbReference type="Proteomes" id="UP000262939"/>
    </source>
</evidence>
<dbReference type="InterPro" id="IPR036390">
    <property type="entry name" value="WH_DNA-bd_sf"/>
</dbReference>
<name>A0A372L7P6_9BACI</name>
<accession>A0A372L7P6</accession>
<dbReference type="Proteomes" id="UP000262939">
    <property type="component" value="Unassembled WGS sequence"/>
</dbReference>
<dbReference type="Pfam" id="PF09639">
    <property type="entry name" value="YjcQ"/>
    <property type="match status" value="1"/>
</dbReference>
<dbReference type="SUPFAM" id="SSF46785">
    <property type="entry name" value="Winged helix' DNA-binding domain"/>
    <property type="match status" value="1"/>
</dbReference>
<organism evidence="1 2">
    <name type="scientific">Peribacillus glennii</name>
    <dbReference type="NCBI Taxonomy" id="2303991"/>
    <lineage>
        <taxon>Bacteria</taxon>
        <taxon>Bacillati</taxon>
        <taxon>Bacillota</taxon>
        <taxon>Bacilli</taxon>
        <taxon>Bacillales</taxon>
        <taxon>Bacillaceae</taxon>
        <taxon>Peribacillus</taxon>
    </lineage>
</organism>
<keyword evidence="2" id="KW-1185">Reference proteome</keyword>
<proteinExistence type="predicted"/>
<dbReference type="InterPro" id="IPR018597">
    <property type="entry name" value="Phage_Tuc2009_YjcQ"/>
</dbReference>
<dbReference type="AlphaFoldDB" id="A0A372L7P6"/>
<comment type="caution">
    <text evidence="1">The sequence shown here is derived from an EMBL/GenBank/DDBJ whole genome shotgun (WGS) entry which is preliminary data.</text>
</comment>
<reference evidence="1 2" key="1">
    <citation type="submission" date="2018-08" db="EMBL/GenBank/DDBJ databases">
        <title>Bacillus chawlae sp. nov., Bacillus glennii sp. nov., and Bacillus saganii sp. nov. Isolated from the Vehicle Assembly Building at Kennedy Space Center where the Viking Spacecraft were Assembled.</title>
        <authorList>
            <person name="Seuylemezian A."/>
            <person name="Vaishampayan P."/>
        </authorList>
    </citation>
    <scope>NUCLEOTIDE SEQUENCE [LARGE SCALE GENOMIC DNA]</scope>
    <source>
        <strain evidence="1 2">V44-8</strain>
    </source>
</reference>
<dbReference type="InterPro" id="IPR036388">
    <property type="entry name" value="WH-like_DNA-bd_sf"/>
</dbReference>
<dbReference type="EMBL" id="QVTD01000016">
    <property type="protein sequence ID" value="RFU61270.1"/>
    <property type="molecule type" value="Genomic_DNA"/>
</dbReference>
<gene>
    <name evidence="1" type="ORF">D0466_18835</name>
</gene>
<protein>
    <recommendedName>
        <fullName evidence="3">YjcQ protein</fullName>
    </recommendedName>
</protein>
<evidence type="ECO:0008006" key="3">
    <source>
        <dbReference type="Google" id="ProtNLM"/>
    </source>
</evidence>
<dbReference type="Gene3D" id="1.10.10.10">
    <property type="entry name" value="Winged helix-like DNA-binding domain superfamily/Winged helix DNA-binding domain"/>
    <property type="match status" value="1"/>
</dbReference>
<evidence type="ECO:0000313" key="1">
    <source>
        <dbReference type="EMBL" id="RFU61270.1"/>
    </source>
</evidence>